<gene>
    <name evidence="2" type="ORF">KDL28_15070</name>
</gene>
<accession>A0ABT1A068</accession>
<dbReference type="Proteomes" id="UP001165283">
    <property type="component" value="Unassembled WGS sequence"/>
</dbReference>
<dbReference type="EMBL" id="JAGSOV010000034">
    <property type="protein sequence ID" value="MCO1656381.1"/>
    <property type="molecule type" value="Genomic_DNA"/>
</dbReference>
<evidence type="ECO:0000313" key="3">
    <source>
        <dbReference type="Proteomes" id="UP001165283"/>
    </source>
</evidence>
<comment type="caution">
    <text evidence="2">The sequence shown here is derived from an EMBL/GenBank/DDBJ whole genome shotgun (WGS) entry which is preliminary data.</text>
</comment>
<keyword evidence="3" id="KW-1185">Reference proteome</keyword>
<protein>
    <submittedName>
        <fullName evidence="2">Uncharacterized protein</fullName>
    </submittedName>
</protein>
<evidence type="ECO:0000256" key="1">
    <source>
        <dbReference type="SAM" id="Phobius"/>
    </source>
</evidence>
<name>A0ABT1A068_9PSEU</name>
<dbReference type="RefSeq" id="WP_252439036.1">
    <property type="nucleotide sequence ID" value="NZ_JAGSOV010000034.1"/>
</dbReference>
<proteinExistence type="predicted"/>
<keyword evidence="1" id="KW-1133">Transmembrane helix</keyword>
<evidence type="ECO:0000313" key="2">
    <source>
        <dbReference type="EMBL" id="MCO1656381.1"/>
    </source>
</evidence>
<keyword evidence="1" id="KW-0812">Transmembrane</keyword>
<organism evidence="2 3">
    <name type="scientific">Pseudonocardia humida</name>
    <dbReference type="NCBI Taxonomy" id="2800819"/>
    <lineage>
        <taxon>Bacteria</taxon>
        <taxon>Bacillati</taxon>
        <taxon>Actinomycetota</taxon>
        <taxon>Actinomycetes</taxon>
        <taxon>Pseudonocardiales</taxon>
        <taxon>Pseudonocardiaceae</taxon>
        <taxon>Pseudonocardia</taxon>
    </lineage>
</organism>
<feature type="transmembrane region" description="Helical" evidence="1">
    <location>
        <begin position="21"/>
        <end position="44"/>
    </location>
</feature>
<reference evidence="2" key="1">
    <citation type="submission" date="2021-04" db="EMBL/GenBank/DDBJ databases">
        <title>Pseudonocardia sp. nov., isolated from sandy soil of mangrove forest.</title>
        <authorList>
            <person name="Zan Z."/>
            <person name="Huang R."/>
            <person name="Liu W."/>
        </authorList>
    </citation>
    <scope>NUCLEOTIDE SEQUENCE</scope>
    <source>
        <strain evidence="2">S2-4</strain>
    </source>
</reference>
<keyword evidence="1" id="KW-0472">Membrane</keyword>
<sequence length="59" mass="5943">MDGLERLLGAPATAARDLAPVRLAVLALLLLGLVLCVGLLVAAVDFSAVALNPQPEPPG</sequence>